<reference evidence="3" key="1">
    <citation type="submission" date="2016-10" db="EMBL/GenBank/DDBJ databases">
        <authorList>
            <person name="Varghese N."/>
            <person name="Submissions S."/>
        </authorList>
    </citation>
    <scope>NUCLEOTIDE SEQUENCE [LARGE SCALE GENOMIC DNA]</scope>
    <source>
        <strain evidence="3">IBRC-M 10760</strain>
    </source>
</reference>
<gene>
    <name evidence="2" type="ORF">SAMN05216218_105146</name>
</gene>
<evidence type="ECO:0000259" key="1">
    <source>
        <dbReference type="Pfam" id="PF00583"/>
    </source>
</evidence>
<dbReference type="OrthoDB" id="383826at2157"/>
<dbReference type="CDD" id="cd04301">
    <property type="entry name" value="NAT_SF"/>
    <property type="match status" value="1"/>
</dbReference>
<name>A0A1G7K2W6_9EURY</name>
<dbReference type="Pfam" id="PF00583">
    <property type="entry name" value="Acetyltransf_1"/>
    <property type="match status" value="1"/>
</dbReference>
<dbReference type="SUPFAM" id="SSF55729">
    <property type="entry name" value="Acyl-CoA N-acyltransferases (Nat)"/>
    <property type="match status" value="1"/>
</dbReference>
<sequence length="316" mass="34866">MSSRHRHVGEVERDVRLRDAVLGVLSTATGPVTAAEISTPLAATPEEIDEVLSELADEGEVARLPDPDGTVQWRTETATVQLTHEANSYRAQDSKTGLVTRAGDRPDALRRLADRIEQYERGDSVGAQIEGITDVVLSPEYIDGITELVEGYVEPAEKHLYVYVKDQGVREVDTRTYLDRDHEILGVALTGQYTAAEFDSVAPVSSADVRERTRIRDSHFPIGMFKLVVVHPEYHSNGIGSALATHGMAYLAENPPVVSMLWVRENNANMHLVDQYGATCLAEFENGIPTSETKCPECGFDQTCECSVRLYGWGFE</sequence>
<keyword evidence="3" id="KW-1185">Reference proteome</keyword>
<evidence type="ECO:0000313" key="3">
    <source>
        <dbReference type="Proteomes" id="UP000199076"/>
    </source>
</evidence>
<dbReference type="GO" id="GO:0016747">
    <property type="term" value="F:acyltransferase activity, transferring groups other than amino-acyl groups"/>
    <property type="evidence" value="ECO:0007669"/>
    <property type="project" value="InterPro"/>
</dbReference>
<dbReference type="EMBL" id="FNBK01000005">
    <property type="protein sequence ID" value="SDF31311.1"/>
    <property type="molecule type" value="Genomic_DNA"/>
</dbReference>
<proteinExistence type="predicted"/>
<dbReference type="RefSeq" id="WP_092690436.1">
    <property type="nucleotide sequence ID" value="NZ_FNBK01000005.1"/>
</dbReference>
<dbReference type="InterPro" id="IPR016181">
    <property type="entry name" value="Acyl_CoA_acyltransferase"/>
</dbReference>
<accession>A0A1G7K2W6</accession>
<organism evidence="2 3">
    <name type="scientific">Halorientalis regularis</name>
    <dbReference type="NCBI Taxonomy" id="660518"/>
    <lineage>
        <taxon>Archaea</taxon>
        <taxon>Methanobacteriati</taxon>
        <taxon>Methanobacteriota</taxon>
        <taxon>Stenosarchaea group</taxon>
        <taxon>Halobacteria</taxon>
        <taxon>Halobacteriales</taxon>
        <taxon>Haloarculaceae</taxon>
        <taxon>Halorientalis</taxon>
    </lineage>
</organism>
<dbReference type="Proteomes" id="UP000199076">
    <property type="component" value="Unassembled WGS sequence"/>
</dbReference>
<evidence type="ECO:0000313" key="2">
    <source>
        <dbReference type="EMBL" id="SDF31311.1"/>
    </source>
</evidence>
<protein>
    <submittedName>
        <fullName evidence="2">Acetyltransferase (GNAT) family protein</fullName>
    </submittedName>
</protein>
<keyword evidence="2" id="KW-0808">Transferase</keyword>
<dbReference type="AlphaFoldDB" id="A0A1G7K2W6"/>
<dbReference type="Gene3D" id="3.40.630.30">
    <property type="match status" value="1"/>
</dbReference>
<feature type="domain" description="N-acetyltransferase" evidence="1">
    <location>
        <begin position="221"/>
        <end position="270"/>
    </location>
</feature>
<dbReference type="InterPro" id="IPR000182">
    <property type="entry name" value="GNAT_dom"/>
</dbReference>